<feature type="transmembrane region" description="Helical" evidence="8">
    <location>
        <begin position="220"/>
        <end position="242"/>
    </location>
</feature>
<dbReference type="AlphaFoldDB" id="A0A0F8BQM9"/>
<evidence type="ECO:0000256" key="3">
    <source>
        <dbReference type="ARBA" id="ARBA00022692"/>
    </source>
</evidence>
<feature type="transmembrane region" description="Helical" evidence="8">
    <location>
        <begin position="511"/>
        <end position="527"/>
    </location>
</feature>
<dbReference type="PANTHER" id="PTHR43341">
    <property type="entry name" value="AMINO ACID PERMEASE"/>
    <property type="match status" value="1"/>
</dbReference>
<accession>A0A0F8BQM9</accession>
<evidence type="ECO:0000256" key="5">
    <source>
        <dbReference type="ARBA" id="ARBA00022989"/>
    </source>
</evidence>
<reference evidence="10 11" key="1">
    <citation type="submission" date="2015-04" db="EMBL/GenBank/DDBJ databases">
        <title>Genome sequence of Ceratocystis platani, a major pathogen of plane trees.</title>
        <authorList>
            <person name="Belbahri L."/>
        </authorList>
    </citation>
    <scope>NUCLEOTIDE SEQUENCE [LARGE SCALE GENOMIC DNA]</scope>
    <source>
        <strain evidence="10 11">CFO</strain>
    </source>
</reference>
<name>A0A0F8BQM9_CERFI</name>
<feature type="domain" description="Amino acid permease/ SLC12A" evidence="9">
    <location>
        <begin position="75"/>
        <end position="530"/>
    </location>
</feature>
<protein>
    <submittedName>
        <fullName evidence="10">Amino-acid permease inda1</fullName>
    </submittedName>
</protein>
<organism evidence="10 11">
    <name type="scientific">Ceratocystis fimbriata f. sp. platani</name>
    <dbReference type="NCBI Taxonomy" id="88771"/>
    <lineage>
        <taxon>Eukaryota</taxon>
        <taxon>Fungi</taxon>
        <taxon>Dikarya</taxon>
        <taxon>Ascomycota</taxon>
        <taxon>Pezizomycotina</taxon>
        <taxon>Sordariomycetes</taxon>
        <taxon>Hypocreomycetidae</taxon>
        <taxon>Microascales</taxon>
        <taxon>Ceratocystidaceae</taxon>
        <taxon>Ceratocystis</taxon>
    </lineage>
</organism>
<dbReference type="FunFam" id="1.20.1740.10:FF:000017">
    <property type="entry name" value="Amino acid permease"/>
    <property type="match status" value="1"/>
</dbReference>
<evidence type="ECO:0000259" key="9">
    <source>
        <dbReference type="Pfam" id="PF00324"/>
    </source>
</evidence>
<dbReference type="PIRSF" id="PIRSF006060">
    <property type="entry name" value="AA_transporter"/>
    <property type="match status" value="1"/>
</dbReference>
<evidence type="ECO:0000256" key="8">
    <source>
        <dbReference type="SAM" id="Phobius"/>
    </source>
</evidence>
<feature type="transmembrane region" description="Helical" evidence="8">
    <location>
        <begin position="76"/>
        <end position="97"/>
    </location>
</feature>
<evidence type="ECO:0000313" key="11">
    <source>
        <dbReference type="Proteomes" id="UP000034841"/>
    </source>
</evidence>
<evidence type="ECO:0000256" key="7">
    <source>
        <dbReference type="SAM" id="MobiDB-lite"/>
    </source>
</evidence>
<dbReference type="InterPro" id="IPR050524">
    <property type="entry name" value="APC_YAT"/>
</dbReference>
<comment type="caution">
    <text evidence="10">The sequence shown here is derived from an EMBL/GenBank/DDBJ whole genome shotgun (WGS) entry which is preliminary data.</text>
</comment>
<keyword evidence="11" id="KW-1185">Reference proteome</keyword>
<dbReference type="GO" id="GO:0015171">
    <property type="term" value="F:amino acid transmembrane transporter activity"/>
    <property type="evidence" value="ECO:0007669"/>
    <property type="project" value="TreeGrafter"/>
</dbReference>
<sequence length="573" mass="62619">MPHDNDGFPVKTADPEKAPAYANDTSSASAVPAPTYGRYSESFWTRNGLTLASFRRRAVAEGEAPELDRTMKKRHLHMIAIGGSIGAGFFVGSGAALAKGGPGSLLVDFAIIGVMMFNVVFALGELAVMYPVSGGFYTYSNRFINPSWGFAMGWNYVLQWAVVLPFELVTASITIGYWDREGSISRGVWITVFMLVIVIINIFGTLGYAEEEFISSFLKLTATVVFMFMAVIFVCGGGPSHGRYNEYWGTRYWSDPGAFQNGFFGFCSVFVTAAFAYSGTELVGLAAAEAKNPVKELPGAIKQVFWRISLFYILGLFFVGLLISSKDPNLLDTSKSGSDTSPFVLVAEYAGLPGFAHFMNGIILVSVISIGVSGVYGGSRTLVALSEQGYAPKIFTYVDRAGRPLPAVGFIIGCAPIAFVNLSSAGNSIFDWLLAISGLAALFTWSSICLAHIRFRLAWVKQGRSLDMIPFKAAGGIYGSALGLCLNILVLIACFYVAIKDLNAETFFKNYLAAPVVLAFWLGAFIWKRSPWVTLENLDLDTCLRQHNWEEINSFRAKIAALPTWRRFLHKIF</sequence>
<proteinExistence type="predicted"/>
<dbReference type="InterPro" id="IPR004840">
    <property type="entry name" value="Amino_acid_permease_CS"/>
</dbReference>
<dbReference type="Proteomes" id="UP000034841">
    <property type="component" value="Unassembled WGS sequence"/>
</dbReference>
<feature type="transmembrane region" description="Helical" evidence="8">
    <location>
        <begin position="109"/>
        <end position="132"/>
    </location>
</feature>
<dbReference type="Pfam" id="PF00324">
    <property type="entry name" value="AA_permease"/>
    <property type="match status" value="1"/>
</dbReference>
<keyword evidence="4" id="KW-0029">Amino-acid transport</keyword>
<feature type="region of interest" description="Disordered" evidence="7">
    <location>
        <begin position="1"/>
        <end position="30"/>
    </location>
</feature>
<feature type="transmembrane region" description="Helical" evidence="8">
    <location>
        <begin position="476"/>
        <end position="499"/>
    </location>
</feature>
<feature type="transmembrane region" description="Helical" evidence="8">
    <location>
        <begin position="153"/>
        <end position="175"/>
    </location>
</feature>
<dbReference type="Gene3D" id="1.20.1740.10">
    <property type="entry name" value="Amino acid/polyamine transporter I"/>
    <property type="match status" value="1"/>
</dbReference>
<comment type="subcellular location">
    <subcellularLocation>
        <location evidence="1">Membrane</location>
        <topology evidence="1">Multi-pass membrane protein</topology>
    </subcellularLocation>
</comment>
<feature type="transmembrane region" description="Helical" evidence="8">
    <location>
        <begin position="362"/>
        <end position="385"/>
    </location>
</feature>
<dbReference type="OrthoDB" id="3900342at2759"/>
<keyword evidence="2" id="KW-0813">Transport</keyword>
<feature type="transmembrane region" description="Helical" evidence="8">
    <location>
        <begin position="187"/>
        <end position="208"/>
    </location>
</feature>
<gene>
    <name evidence="10" type="primary">inda1</name>
    <name evidence="10" type="ORF">CFO_g2800</name>
</gene>
<evidence type="ECO:0000256" key="2">
    <source>
        <dbReference type="ARBA" id="ARBA00022448"/>
    </source>
</evidence>
<keyword evidence="6 8" id="KW-0472">Membrane</keyword>
<dbReference type="EMBL" id="LBBL01000133">
    <property type="protein sequence ID" value="KKF94853.1"/>
    <property type="molecule type" value="Genomic_DNA"/>
</dbReference>
<keyword evidence="5 8" id="KW-1133">Transmembrane helix</keyword>
<dbReference type="PANTHER" id="PTHR43341:SF12">
    <property type="entry name" value="AMINO ACID TRANSPORTER (EUROFUNG)"/>
    <property type="match status" value="1"/>
</dbReference>
<dbReference type="InterPro" id="IPR004841">
    <property type="entry name" value="AA-permease/SLC12A_dom"/>
</dbReference>
<feature type="transmembrane region" description="Helical" evidence="8">
    <location>
        <begin position="432"/>
        <end position="455"/>
    </location>
</feature>
<evidence type="ECO:0000256" key="4">
    <source>
        <dbReference type="ARBA" id="ARBA00022970"/>
    </source>
</evidence>
<feature type="transmembrane region" description="Helical" evidence="8">
    <location>
        <begin position="304"/>
        <end position="323"/>
    </location>
</feature>
<dbReference type="GO" id="GO:0016020">
    <property type="term" value="C:membrane"/>
    <property type="evidence" value="ECO:0007669"/>
    <property type="project" value="UniProtKB-SubCell"/>
</dbReference>
<evidence type="ECO:0000256" key="6">
    <source>
        <dbReference type="ARBA" id="ARBA00023136"/>
    </source>
</evidence>
<evidence type="ECO:0000256" key="1">
    <source>
        <dbReference type="ARBA" id="ARBA00004141"/>
    </source>
</evidence>
<keyword evidence="3 8" id="KW-0812">Transmembrane</keyword>
<evidence type="ECO:0000313" key="10">
    <source>
        <dbReference type="EMBL" id="KKF94853.1"/>
    </source>
</evidence>
<feature type="transmembrane region" description="Helical" evidence="8">
    <location>
        <begin position="262"/>
        <end position="283"/>
    </location>
</feature>
<feature type="transmembrane region" description="Helical" evidence="8">
    <location>
        <begin position="405"/>
        <end position="426"/>
    </location>
</feature>
<dbReference type="PROSITE" id="PS00218">
    <property type="entry name" value="AMINO_ACID_PERMEASE_1"/>
    <property type="match status" value="1"/>
</dbReference>